<organism evidence="4 5">
    <name type="scientific">Rhodopirellula bahusiensis</name>
    <dbReference type="NCBI Taxonomy" id="2014065"/>
    <lineage>
        <taxon>Bacteria</taxon>
        <taxon>Pseudomonadati</taxon>
        <taxon>Planctomycetota</taxon>
        <taxon>Planctomycetia</taxon>
        <taxon>Pirellulales</taxon>
        <taxon>Pirellulaceae</taxon>
        <taxon>Rhodopirellula</taxon>
    </lineage>
</organism>
<evidence type="ECO:0000256" key="2">
    <source>
        <dbReference type="SAM" id="SignalP"/>
    </source>
</evidence>
<name>A0A2G1WAX3_9BACT</name>
<keyword evidence="2" id="KW-0732">Signal</keyword>
<dbReference type="RefSeq" id="WP_099259811.1">
    <property type="nucleotide sequence ID" value="NZ_NIZW01000003.1"/>
</dbReference>
<dbReference type="InterPro" id="IPR036691">
    <property type="entry name" value="Endo/exonu/phosph_ase_sf"/>
</dbReference>
<protein>
    <submittedName>
        <fullName evidence="4">Nuclease</fullName>
    </submittedName>
</protein>
<evidence type="ECO:0000313" key="4">
    <source>
        <dbReference type="EMBL" id="PHQ36183.1"/>
    </source>
</evidence>
<feature type="chain" id="PRO_5013767035" evidence="2">
    <location>
        <begin position="32"/>
        <end position="541"/>
    </location>
</feature>
<dbReference type="InterPro" id="IPR005135">
    <property type="entry name" value="Endo/exonuclease/phosphatase"/>
</dbReference>
<feature type="region of interest" description="Disordered" evidence="1">
    <location>
        <begin position="381"/>
        <end position="401"/>
    </location>
</feature>
<dbReference type="OrthoDB" id="9801679at2"/>
<gene>
    <name evidence="4" type="ORF">CEE69_05820</name>
</gene>
<dbReference type="Proteomes" id="UP000225740">
    <property type="component" value="Unassembled WGS sequence"/>
</dbReference>
<dbReference type="Pfam" id="PF03372">
    <property type="entry name" value="Exo_endo_phos"/>
    <property type="match status" value="1"/>
</dbReference>
<dbReference type="Gene3D" id="3.60.10.10">
    <property type="entry name" value="Endonuclease/exonuclease/phosphatase"/>
    <property type="match status" value="1"/>
</dbReference>
<dbReference type="SUPFAM" id="SSF56219">
    <property type="entry name" value="DNase I-like"/>
    <property type="match status" value="1"/>
</dbReference>
<dbReference type="PANTHER" id="PTHR42834">
    <property type="entry name" value="ENDONUCLEASE/EXONUCLEASE/PHOSPHATASE FAMILY PROTEIN (AFU_ORTHOLOGUE AFUA_3G09210)"/>
    <property type="match status" value="1"/>
</dbReference>
<dbReference type="AlphaFoldDB" id="A0A2G1WAX3"/>
<feature type="signal peptide" evidence="2">
    <location>
        <begin position="1"/>
        <end position="31"/>
    </location>
</feature>
<dbReference type="InterPro" id="IPR047971">
    <property type="entry name" value="ExeM-like"/>
</dbReference>
<accession>A0A2G1WAX3</accession>
<feature type="region of interest" description="Disordered" evidence="1">
    <location>
        <begin position="36"/>
        <end position="60"/>
    </location>
</feature>
<evidence type="ECO:0000313" key="5">
    <source>
        <dbReference type="Proteomes" id="UP000225740"/>
    </source>
</evidence>
<sequence>MNQLNNPIRIALIFSLAFGLLTSLGCKPATAPDVSIDTTLETPESPATSASTVTSDLQQPETRAFSTDEVVIRGDLSSVDWQSLVGKKVAIEGDLVIVDTYDLVRRGQINVARQRLYVPTSRVDPNDADPSANSFEGGSNVAKVTEAQKFNDTAIITLDDGPATQNIFPPLLFPNLGTTDATVRLGSVLHGVSGKMVQAGSKLLLVADQPLRWTAARRPQRPDVGEADVTVASFNVLNYFTTLDNGNNNARGADSAAELKRQEVKLVSAMVALDADVIGLMEIENNLDAEKLLVAALNKAIGKEAFQGCGLPDDFRDAPGGRDAIRVGIIYRSDRASPNGDVAIIRDDAFHIARTPISQSFRPNDGGEPFTVIVNHFKSKGGASDAEPDNKNKGDGQGAFNAGRRSQSLAICDYIDSLKSDGTEPRVLVIGDLNAYQQEDPIDVLRANGLVDLQARFEQSSETGNEKTPYSYVYYGQSGILDHAFATEALANNVSGVATWHINADEPRSLDYNQEYNPAELFHADPYRSSDHDPVLIGIRH</sequence>
<keyword evidence="5" id="KW-1185">Reference proteome</keyword>
<dbReference type="CDD" id="cd10283">
    <property type="entry name" value="MnuA_DNase1-like"/>
    <property type="match status" value="1"/>
</dbReference>
<dbReference type="GeneID" id="90607740"/>
<dbReference type="PANTHER" id="PTHR42834:SF1">
    <property type="entry name" value="ENDONUCLEASE_EXONUCLEASE_PHOSPHATASE FAMILY PROTEIN (AFU_ORTHOLOGUE AFUA_3G09210)"/>
    <property type="match status" value="1"/>
</dbReference>
<comment type="caution">
    <text evidence="4">The sequence shown here is derived from an EMBL/GenBank/DDBJ whole genome shotgun (WGS) entry which is preliminary data.</text>
</comment>
<evidence type="ECO:0000256" key="1">
    <source>
        <dbReference type="SAM" id="MobiDB-lite"/>
    </source>
</evidence>
<dbReference type="EMBL" id="NIZW01000003">
    <property type="protein sequence ID" value="PHQ36183.1"/>
    <property type="molecule type" value="Genomic_DNA"/>
</dbReference>
<reference evidence="4 5" key="1">
    <citation type="submission" date="2017-06" db="EMBL/GenBank/DDBJ databases">
        <title>Description of Rhodopirellula bahusiensis sp. nov.</title>
        <authorList>
            <person name="Kizina J."/>
            <person name="Harder J."/>
        </authorList>
    </citation>
    <scope>NUCLEOTIDE SEQUENCE [LARGE SCALE GENOMIC DNA]</scope>
    <source>
        <strain evidence="4 5">SWK21</strain>
    </source>
</reference>
<dbReference type="NCBIfam" id="NF033681">
    <property type="entry name" value="ExeM_NucH_DNase"/>
    <property type="match status" value="1"/>
</dbReference>
<evidence type="ECO:0000259" key="3">
    <source>
        <dbReference type="Pfam" id="PF03372"/>
    </source>
</evidence>
<proteinExistence type="predicted"/>
<dbReference type="GO" id="GO:0003824">
    <property type="term" value="F:catalytic activity"/>
    <property type="evidence" value="ECO:0007669"/>
    <property type="project" value="InterPro"/>
</dbReference>
<feature type="domain" description="Endonuclease/exonuclease/phosphatase" evidence="3">
    <location>
        <begin position="233"/>
        <end position="532"/>
    </location>
</feature>